<organism evidence="2 3">
    <name type="scientific">Macrosiphum euphorbiae</name>
    <name type="common">potato aphid</name>
    <dbReference type="NCBI Taxonomy" id="13131"/>
    <lineage>
        <taxon>Eukaryota</taxon>
        <taxon>Metazoa</taxon>
        <taxon>Ecdysozoa</taxon>
        <taxon>Arthropoda</taxon>
        <taxon>Hexapoda</taxon>
        <taxon>Insecta</taxon>
        <taxon>Pterygota</taxon>
        <taxon>Neoptera</taxon>
        <taxon>Paraneoptera</taxon>
        <taxon>Hemiptera</taxon>
        <taxon>Sternorrhyncha</taxon>
        <taxon>Aphidomorpha</taxon>
        <taxon>Aphidoidea</taxon>
        <taxon>Aphididae</taxon>
        <taxon>Macrosiphini</taxon>
        <taxon>Macrosiphum</taxon>
    </lineage>
</organism>
<dbReference type="AlphaFoldDB" id="A0AAV0WWZ5"/>
<reference evidence="2 3" key="1">
    <citation type="submission" date="2023-01" db="EMBL/GenBank/DDBJ databases">
        <authorList>
            <person name="Whitehead M."/>
        </authorList>
    </citation>
    <scope>NUCLEOTIDE SEQUENCE [LARGE SCALE GENOMIC DNA]</scope>
</reference>
<name>A0AAV0WWZ5_9HEMI</name>
<feature type="compositionally biased region" description="Basic and acidic residues" evidence="1">
    <location>
        <begin position="1"/>
        <end position="10"/>
    </location>
</feature>
<proteinExistence type="predicted"/>
<evidence type="ECO:0008006" key="4">
    <source>
        <dbReference type="Google" id="ProtNLM"/>
    </source>
</evidence>
<accession>A0AAV0WWZ5</accession>
<comment type="caution">
    <text evidence="2">The sequence shown here is derived from an EMBL/GenBank/DDBJ whole genome shotgun (WGS) entry which is preliminary data.</text>
</comment>
<dbReference type="Proteomes" id="UP001160148">
    <property type="component" value="Unassembled WGS sequence"/>
</dbReference>
<evidence type="ECO:0000313" key="3">
    <source>
        <dbReference type="Proteomes" id="UP001160148"/>
    </source>
</evidence>
<dbReference type="EMBL" id="CARXXK010000002">
    <property type="protein sequence ID" value="CAI6360062.1"/>
    <property type="molecule type" value="Genomic_DNA"/>
</dbReference>
<protein>
    <recommendedName>
        <fullName evidence="4">LAGLIDADG homing endonuclease</fullName>
    </recommendedName>
</protein>
<sequence>MEHNDKHEGPAEENSSEIVINDPDTQLCTIEKLSNGPKDSKPDNGSDSISPLSGDVTKHSVNENDDGSTTNCGKRNIDNCDAPTAVTEKEIKDALIISPLIRKVLHNQLPEVQNDNTEWPLCLLIHNNESKTISQQQLQNIIFNKFAEIMATHGKSDITRQMTNIAICKEQQRYYYKKYKTLLNYVNVVSSELELLNRVPDNEVKHVRHVGTNVNMPTINKYLCPRRY</sequence>
<evidence type="ECO:0000256" key="1">
    <source>
        <dbReference type="SAM" id="MobiDB-lite"/>
    </source>
</evidence>
<feature type="region of interest" description="Disordered" evidence="1">
    <location>
        <begin position="1"/>
        <end position="78"/>
    </location>
</feature>
<keyword evidence="3" id="KW-1185">Reference proteome</keyword>
<gene>
    <name evidence="2" type="ORF">MEUPH1_LOCUS15404</name>
</gene>
<evidence type="ECO:0000313" key="2">
    <source>
        <dbReference type="EMBL" id="CAI6360062.1"/>
    </source>
</evidence>